<dbReference type="Proteomes" id="UP001597214">
    <property type="component" value="Unassembled WGS sequence"/>
</dbReference>
<sequence length="154" mass="17962">MTIFIRKIMVGCFCINFIILMYLLFLSSYRQSVYGTLAYNVIPFKSISDYIMHFNGFGWRLLTDNFFGNIFAFVPFGFFIAYFIEKQFLKVVGLSFFFSFAIEVTQVLIRAGAFDVDDIVLNTTGGVIGFLIFSSISRLLTDWKVKHEYRRKTY</sequence>
<feature type="domain" description="VanZ-like" evidence="2">
    <location>
        <begin position="13"/>
        <end position="134"/>
    </location>
</feature>
<keyword evidence="1" id="KW-1133">Transmembrane helix</keyword>
<dbReference type="PANTHER" id="PTHR36834:SF1">
    <property type="entry name" value="INTEGRAL MEMBRANE PROTEIN"/>
    <property type="match status" value="1"/>
</dbReference>
<dbReference type="InterPro" id="IPR006976">
    <property type="entry name" value="VanZ-like"/>
</dbReference>
<evidence type="ECO:0000259" key="2">
    <source>
        <dbReference type="Pfam" id="PF04892"/>
    </source>
</evidence>
<reference evidence="4" key="1">
    <citation type="journal article" date="2019" name="Int. J. Syst. Evol. Microbiol.">
        <title>The Global Catalogue of Microorganisms (GCM) 10K type strain sequencing project: providing services to taxonomists for standard genome sequencing and annotation.</title>
        <authorList>
            <consortium name="The Broad Institute Genomics Platform"/>
            <consortium name="The Broad Institute Genome Sequencing Center for Infectious Disease"/>
            <person name="Wu L."/>
            <person name="Ma J."/>
        </authorList>
    </citation>
    <scope>NUCLEOTIDE SEQUENCE [LARGE SCALE GENOMIC DNA]</scope>
    <source>
        <strain evidence="4">CCUG 49339</strain>
    </source>
</reference>
<dbReference type="EMBL" id="JBHUEM010000007">
    <property type="protein sequence ID" value="MFD1736315.1"/>
    <property type="molecule type" value="Genomic_DNA"/>
</dbReference>
<dbReference type="Pfam" id="PF04892">
    <property type="entry name" value="VanZ"/>
    <property type="match status" value="1"/>
</dbReference>
<protein>
    <submittedName>
        <fullName evidence="3">VanZ family protein</fullName>
    </submittedName>
</protein>
<comment type="caution">
    <text evidence="3">The sequence shown here is derived from an EMBL/GenBank/DDBJ whole genome shotgun (WGS) entry which is preliminary data.</text>
</comment>
<feature type="transmembrane region" description="Helical" evidence="1">
    <location>
        <begin position="119"/>
        <end position="141"/>
    </location>
</feature>
<organism evidence="3 4">
    <name type="scientific">Bacillus salitolerans</name>
    <dbReference type="NCBI Taxonomy" id="1437434"/>
    <lineage>
        <taxon>Bacteria</taxon>
        <taxon>Bacillati</taxon>
        <taxon>Bacillota</taxon>
        <taxon>Bacilli</taxon>
        <taxon>Bacillales</taxon>
        <taxon>Bacillaceae</taxon>
        <taxon>Bacillus</taxon>
    </lineage>
</organism>
<feature type="transmembrane region" description="Helical" evidence="1">
    <location>
        <begin position="91"/>
        <end position="113"/>
    </location>
</feature>
<dbReference type="InterPro" id="IPR053150">
    <property type="entry name" value="Teicoplanin_resist-assoc"/>
</dbReference>
<evidence type="ECO:0000313" key="4">
    <source>
        <dbReference type="Proteomes" id="UP001597214"/>
    </source>
</evidence>
<keyword evidence="1" id="KW-0472">Membrane</keyword>
<feature type="transmembrane region" description="Helical" evidence="1">
    <location>
        <begin position="7"/>
        <end position="25"/>
    </location>
</feature>
<name>A0ABW4LQC9_9BACI</name>
<dbReference type="RefSeq" id="WP_377927464.1">
    <property type="nucleotide sequence ID" value="NZ_JBHUEM010000007.1"/>
</dbReference>
<evidence type="ECO:0000256" key="1">
    <source>
        <dbReference type="SAM" id="Phobius"/>
    </source>
</evidence>
<accession>A0ABW4LQC9</accession>
<dbReference type="PANTHER" id="PTHR36834">
    <property type="entry name" value="MEMBRANE PROTEIN-RELATED"/>
    <property type="match status" value="1"/>
</dbReference>
<proteinExistence type="predicted"/>
<gene>
    <name evidence="3" type="ORF">ACFSCX_07025</name>
</gene>
<feature type="transmembrane region" description="Helical" evidence="1">
    <location>
        <begin position="66"/>
        <end position="84"/>
    </location>
</feature>
<keyword evidence="4" id="KW-1185">Reference proteome</keyword>
<evidence type="ECO:0000313" key="3">
    <source>
        <dbReference type="EMBL" id="MFD1736315.1"/>
    </source>
</evidence>
<keyword evidence="1" id="KW-0812">Transmembrane</keyword>